<accession>A0A1G5I7D0</accession>
<organism evidence="1 2">
    <name type="scientific">Paenibacillus polysaccharolyticus</name>
    <dbReference type="NCBI Taxonomy" id="582692"/>
    <lineage>
        <taxon>Bacteria</taxon>
        <taxon>Bacillati</taxon>
        <taxon>Bacillota</taxon>
        <taxon>Bacilli</taxon>
        <taxon>Bacillales</taxon>
        <taxon>Paenibacillaceae</taxon>
        <taxon>Paenibacillus</taxon>
    </lineage>
</organism>
<gene>
    <name evidence="1" type="ORF">SAMN05720606_10889</name>
</gene>
<dbReference type="EMBL" id="FMVM01000008">
    <property type="protein sequence ID" value="SCY72036.1"/>
    <property type="molecule type" value="Genomic_DNA"/>
</dbReference>
<sequence length="190" mass="21453">MAIQEIGLDIDLSMGTFINTVYRDQKLRLTEQGLDVEGNVIYASSGSWESNPILIRDKFASFKGVASKMNSSAGSEYQIYWSTSDDGFQWTAYEQVQEQPAVPKAQAKYAKVKIEITAGQQESTFYIDNFMEKGKYSNPYIESDSGVLSLKTKYSLKMDQKAVTSTGMVFEQKVERAKFKKIDQIRVEKG</sequence>
<evidence type="ECO:0000313" key="2">
    <source>
        <dbReference type="Proteomes" id="UP000198538"/>
    </source>
</evidence>
<reference evidence="2" key="1">
    <citation type="submission" date="2016-10" db="EMBL/GenBank/DDBJ databases">
        <authorList>
            <person name="Varghese N."/>
            <person name="Submissions S."/>
        </authorList>
    </citation>
    <scope>NUCLEOTIDE SEQUENCE [LARGE SCALE GENOMIC DNA]</scope>
    <source>
        <strain evidence="2">BL9</strain>
    </source>
</reference>
<dbReference type="AlphaFoldDB" id="A0A1G5I7D0"/>
<protein>
    <recommendedName>
        <fullName evidence="3">F5/8 type C domain-containing protein</fullName>
    </recommendedName>
</protein>
<evidence type="ECO:0008006" key="3">
    <source>
        <dbReference type="Google" id="ProtNLM"/>
    </source>
</evidence>
<evidence type="ECO:0000313" key="1">
    <source>
        <dbReference type="EMBL" id="SCY72036.1"/>
    </source>
</evidence>
<dbReference type="RefSeq" id="WP_090920067.1">
    <property type="nucleotide sequence ID" value="NZ_FMVM01000008.1"/>
</dbReference>
<keyword evidence="2" id="KW-1185">Reference proteome</keyword>
<name>A0A1G5I7D0_9BACL</name>
<dbReference type="STRING" id="582692.SAMN05720606_10889"/>
<proteinExistence type="predicted"/>
<dbReference type="Proteomes" id="UP000198538">
    <property type="component" value="Unassembled WGS sequence"/>
</dbReference>